<accession>A0A918RMB3</accession>
<evidence type="ECO:0000313" key="3">
    <source>
        <dbReference type="EMBL" id="GHA05444.1"/>
    </source>
</evidence>
<dbReference type="Gene3D" id="1.20.1250.20">
    <property type="entry name" value="MFS general substrate transporter like domains"/>
    <property type="match status" value="1"/>
</dbReference>
<feature type="transmembrane region" description="Helical" evidence="2">
    <location>
        <begin position="141"/>
        <end position="162"/>
    </location>
</feature>
<protein>
    <recommendedName>
        <fullName evidence="5">MFS transporter</fullName>
    </recommendedName>
</protein>
<evidence type="ECO:0000256" key="2">
    <source>
        <dbReference type="SAM" id="Phobius"/>
    </source>
</evidence>
<feature type="transmembrane region" description="Helical" evidence="2">
    <location>
        <begin position="209"/>
        <end position="233"/>
    </location>
</feature>
<feature type="transmembrane region" description="Helical" evidence="2">
    <location>
        <begin position="100"/>
        <end position="120"/>
    </location>
</feature>
<dbReference type="SUPFAM" id="SSF103473">
    <property type="entry name" value="MFS general substrate transporter"/>
    <property type="match status" value="1"/>
</dbReference>
<organism evidence="3 4">
    <name type="scientific">Streptomyces echinoruber</name>
    <dbReference type="NCBI Taxonomy" id="68898"/>
    <lineage>
        <taxon>Bacteria</taxon>
        <taxon>Bacillati</taxon>
        <taxon>Actinomycetota</taxon>
        <taxon>Actinomycetes</taxon>
        <taxon>Kitasatosporales</taxon>
        <taxon>Streptomycetaceae</taxon>
        <taxon>Streptomyces</taxon>
    </lineage>
</organism>
<keyword evidence="2" id="KW-1133">Transmembrane helix</keyword>
<feature type="transmembrane region" description="Helical" evidence="2">
    <location>
        <begin position="328"/>
        <end position="354"/>
    </location>
</feature>
<keyword evidence="2" id="KW-0812">Transmembrane</keyword>
<reference evidence="3" key="2">
    <citation type="submission" date="2020-09" db="EMBL/GenBank/DDBJ databases">
        <authorList>
            <person name="Sun Q."/>
            <person name="Ohkuma M."/>
        </authorList>
    </citation>
    <scope>NUCLEOTIDE SEQUENCE</scope>
    <source>
        <strain evidence="3">JCM 5016</strain>
    </source>
</reference>
<gene>
    <name evidence="3" type="ORF">GCM10010389_51080</name>
</gene>
<sequence length="778" mass="77203">MTYRDVATKQVLTWCFVAVGARAPVAAAPLALVFLVRERPGGYSLAAVLAAAYVIGEIAGAPVLGVRLRPDRARPRMAAGLAAGAAGFTGLGALPGAHPVVLAACAFLAGAAPSAVPGGLRALLTSLVPRRATAQALSTESVLTSAIWAVAPAAVTGLALGLAPGAPLLLAAALMAASAAGLWLLPAGWDRPDGDRGGTSVPRLLAGAWPVYVTGAASLSLLALAELVLPALLEWRGTGVGWSGPLLAGMSAGSGVGAFLCGLRTWPGRLHTRGAVLMAAMSACVTLVALVPAAAGVAAALVAAGMLQGAVMLTRNLALREALPPGDLAAGYSVMYAAVGVGYAATGSLAGALLEVATPSVAILAGVALTLALTVLGWWGEAGRTRRAAVAAPAEANQIGDLSSDGSSTTLPETGGGLVAGPDVASCAAEGAPIRGGGDAEDVLQVLPHRLGRAETRVACDPVDGQVGGLQQVPCPLHPLLGEPLAGAHADLLAEAPGEGAHRHRLLRGHVAQPDRLVQPAQRPGAGGARGGELRVGHGTVDVLRLPAVAVGRHDGTAGHLVGDRGPVVAADHVQAQVDAGRHARGGQHVPVVDEQDVGVDLDPREHALQALGLGPVRGGGPAVQETGGGQHEHAGADGGEPGAGADAGQRGGQLVGQHARAVHGTEVVRRRDDHRVGGGQDLGAVVDEHGEVGVGAHRAGWAHGARDDLVQGPPPRVPGAAEDAVGDAEFKGEQAVQGEDDDAVRPGGGLTGHGPILANAVLRATRRKHAGAAGSGT</sequence>
<name>A0A918RMB3_9ACTN</name>
<dbReference type="EMBL" id="BMWH01000025">
    <property type="protein sequence ID" value="GHA05444.1"/>
    <property type="molecule type" value="Genomic_DNA"/>
</dbReference>
<dbReference type="PANTHER" id="PTHR23542">
    <property type="match status" value="1"/>
</dbReference>
<feature type="transmembrane region" description="Helical" evidence="2">
    <location>
        <begin position="275"/>
        <end position="308"/>
    </location>
</feature>
<feature type="transmembrane region" description="Helical" evidence="2">
    <location>
        <begin position="43"/>
        <end position="65"/>
    </location>
</feature>
<feature type="transmembrane region" description="Helical" evidence="2">
    <location>
        <begin position="77"/>
        <end position="94"/>
    </location>
</feature>
<dbReference type="PANTHER" id="PTHR23542:SF1">
    <property type="entry name" value="MAJOR FACILITATOR SUPERFAMILY (MFS) PROFILE DOMAIN-CONTAINING PROTEIN"/>
    <property type="match status" value="1"/>
</dbReference>
<proteinExistence type="predicted"/>
<dbReference type="AlphaFoldDB" id="A0A918RMB3"/>
<reference evidence="3" key="1">
    <citation type="journal article" date="2014" name="Int. J. Syst. Evol. Microbiol.">
        <title>Complete genome sequence of Corynebacterium casei LMG S-19264T (=DSM 44701T), isolated from a smear-ripened cheese.</title>
        <authorList>
            <consortium name="US DOE Joint Genome Institute (JGI-PGF)"/>
            <person name="Walter F."/>
            <person name="Albersmeier A."/>
            <person name="Kalinowski J."/>
            <person name="Ruckert C."/>
        </authorList>
    </citation>
    <scope>NUCLEOTIDE SEQUENCE</scope>
    <source>
        <strain evidence="3">JCM 5016</strain>
    </source>
</reference>
<comment type="caution">
    <text evidence="3">The sequence shown here is derived from an EMBL/GenBank/DDBJ whole genome shotgun (WGS) entry which is preliminary data.</text>
</comment>
<evidence type="ECO:0008006" key="5">
    <source>
        <dbReference type="Google" id="ProtNLM"/>
    </source>
</evidence>
<feature type="transmembrane region" description="Helical" evidence="2">
    <location>
        <begin position="361"/>
        <end position="380"/>
    </location>
</feature>
<dbReference type="InterPro" id="IPR036259">
    <property type="entry name" value="MFS_trans_sf"/>
</dbReference>
<evidence type="ECO:0000313" key="4">
    <source>
        <dbReference type="Proteomes" id="UP000623010"/>
    </source>
</evidence>
<feature type="compositionally biased region" description="Gly residues" evidence="1">
    <location>
        <begin position="616"/>
        <end position="630"/>
    </location>
</feature>
<feature type="region of interest" description="Disordered" evidence="1">
    <location>
        <begin position="612"/>
        <end position="652"/>
    </location>
</feature>
<feature type="transmembrane region" description="Helical" evidence="2">
    <location>
        <begin position="168"/>
        <end position="189"/>
    </location>
</feature>
<evidence type="ECO:0000256" key="1">
    <source>
        <dbReference type="SAM" id="MobiDB-lite"/>
    </source>
</evidence>
<keyword evidence="4" id="KW-1185">Reference proteome</keyword>
<dbReference type="Proteomes" id="UP000623010">
    <property type="component" value="Unassembled WGS sequence"/>
</dbReference>
<feature type="transmembrane region" description="Helical" evidence="2">
    <location>
        <begin position="245"/>
        <end position="263"/>
    </location>
</feature>
<keyword evidence="2" id="KW-0472">Membrane</keyword>